<protein>
    <recommendedName>
        <fullName evidence="5">fructokinase</fullName>
        <ecNumber evidence="5">2.7.1.4</ecNumber>
    </recommendedName>
</protein>
<dbReference type="EC" id="2.7.1.4" evidence="5"/>
<accession>A0A285QGM0</accession>
<dbReference type="InterPro" id="IPR049874">
    <property type="entry name" value="ROK_cs"/>
</dbReference>
<evidence type="ECO:0000256" key="3">
    <source>
        <dbReference type="ARBA" id="ARBA00022833"/>
    </source>
</evidence>
<dbReference type="AlphaFoldDB" id="A0A285QGM0"/>
<name>A0A285QGM0_9SPHN</name>
<keyword evidence="4" id="KW-0460">Magnesium</keyword>
<comment type="cofactor">
    <cofactor evidence="1">
        <name>Mg(2+)</name>
        <dbReference type="ChEBI" id="CHEBI:18420"/>
    </cofactor>
</comment>
<keyword evidence="7" id="KW-0808">Transferase</keyword>
<dbReference type="SUPFAM" id="SSF53067">
    <property type="entry name" value="Actin-like ATPase domain"/>
    <property type="match status" value="1"/>
</dbReference>
<dbReference type="GO" id="GO:0046872">
    <property type="term" value="F:metal ion binding"/>
    <property type="evidence" value="ECO:0007669"/>
    <property type="project" value="UniProtKB-KW"/>
</dbReference>
<dbReference type="OrthoDB" id="9783435at2"/>
<keyword evidence="7" id="KW-0418">Kinase</keyword>
<gene>
    <name evidence="7" type="ORF">SAMN06297144_1167</name>
</gene>
<evidence type="ECO:0000313" key="7">
    <source>
        <dbReference type="EMBL" id="SOB80648.1"/>
    </source>
</evidence>
<dbReference type="InterPro" id="IPR051804">
    <property type="entry name" value="Carb_Metab_Reg_Kinase/Isom"/>
</dbReference>
<dbReference type="InterPro" id="IPR043129">
    <property type="entry name" value="ATPase_NBD"/>
</dbReference>
<dbReference type="RefSeq" id="WP_097062973.1">
    <property type="nucleotide sequence ID" value="NZ_OBMI01000001.1"/>
</dbReference>
<evidence type="ECO:0000313" key="8">
    <source>
        <dbReference type="Proteomes" id="UP000219494"/>
    </source>
</evidence>
<dbReference type="PANTHER" id="PTHR42742:SF3">
    <property type="entry name" value="FRUCTOKINASE"/>
    <property type="match status" value="1"/>
</dbReference>
<dbReference type="Pfam" id="PF00480">
    <property type="entry name" value="ROK"/>
    <property type="match status" value="1"/>
</dbReference>
<proteinExistence type="predicted"/>
<dbReference type="EMBL" id="OBMI01000001">
    <property type="protein sequence ID" value="SOB80648.1"/>
    <property type="molecule type" value="Genomic_DNA"/>
</dbReference>
<dbReference type="PANTHER" id="PTHR42742">
    <property type="entry name" value="TRANSCRIPTIONAL REPRESSOR MPRA"/>
    <property type="match status" value="1"/>
</dbReference>
<dbReference type="CDD" id="cd24067">
    <property type="entry name" value="ASKHA_NBD_ROK_BsFRK-like"/>
    <property type="match status" value="1"/>
</dbReference>
<dbReference type="InterPro" id="IPR000600">
    <property type="entry name" value="ROK"/>
</dbReference>
<sequence length="291" mass="29187">MIAGLELGGTKCVAILAGGPQRIAEWAVVPTTAPDETLGALEAILDGWQFDAIGIASFGPLDLQRGSATYGHMAATPKAGWGGASLLPRFAARYGVPAAIQTDVEGAALAEGRWGAAQGLSDHVYITIGTGVGIGAIVAGRPVGGVMHGEAGHMRVGRRQDDDFAGVCPFHGDCLEGLVSGPAIGARAGRSGAGVPDDDPIWQDVIDALAAGLHNLVLTLAPARISIGGGVFAGRPALFPRLRNATARSLAGYGTVDAWLASVDDRIGPPGLGDKAGPLGAIAVGLDALGA</sequence>
<reference evidence="7 8" key="1">
    <citation type="submission" date="2017-07" db="EMBL/GenBank/DDBJ databases">
        <authorList>
            <person name="Sun Z.S."/>
            <person name="Albrecht U."/>
            <person name="Echele G."/>
            <person name="Lee C.C."/>
        </authorList>
    </citation>
    <scope>NUCLEOTIDE SEQUENCE [LARGE SCALE GENOMIC DNA]</scope>
    <source>
        <strain evidence="7 8">CGMCC 1.12672</strain>
    </source>
</reference>
<comment type="catalytic activity">
    <reaction evidence="6">
        <text>D-fructose + ATP = D-fructose 6-phosphate + ADP + H(+)</text>
        <dbReference type="Rhea" id="RHEA:16125"/>
        <dbReference type="ChEBI" id="CHEBI:15378"/>
        <dbReference type="ChEBI" id="CHEBI:30616"/>
        <dbReference type="ChEBI" id="CHEBI:37721"/>
        <dbReference type="ChEBI" id="CHEBI:61527"/>
        <dbReference type="ChEBI" id="CHEBI:456216"/>
        <dbReference type="EC" id="2.7.1.4"/>
    </reaction>
</comment>
<evidence type="ECO:0000256" key="5">
    <source>
        <dbReference type="ARBA" id="ARBA00038887"/>
    </source>
</evidence>
<dbReference type="Proteomes" id="UP000219494">
    <property type="component" value="Unassembled WGS sequence"/>
</dbReference>
<evidence type="ECO:0000256" key="2">
    <source>
        <dbReference type="ARBA" id="ARBA00022723"/>
    </source>
</evidence>
<evidence type="ECO:0000256" key="6">
    <source>
        <dbReference type="ARBA" id="ARBA00048451"/>
    </source>
</evidence>
<dbReference type="GO" id="GO:0008865">
    <property type="term" value="F:fructokinase activity"/>
    <property type="evidence" value="ECO:0007669"/>
    <property type="project" value="UniProtKB-EC"/>
</dbReference>
<keyword evidence="8" id="KW-1185">Reference proteome</keyword>
<dbReference type="Gene3D" id="3.30.420.40">
    <property type="match status" value="2"/>
</dbReference>
<evidence type="ECO:0000256" key="4">
    <source>
        <dbReference type="ARBA" id="ARBA00022842"/>
    </source>
</evidence>
<dbReference type="PROSITE" id="PS01125">
    <property type="entry name" value="ROK"/>
    <property type="match status" value="1"/>
</dbReference>
<keyword evidence="3" id="KW-0862">Zinc</keyword>
<evidence type="ECO:0000256" key="1">
    <source>
        <dbReference type="ARBA" id="ARBA00001946"/>
    </source>
</evidence>
<organism evidence="7 8">
    <name type="scientific">Sphingomonas guangdongensis</name>
    <dbReference type="NCBI Taxonomy" id="1141890"/>
    <lineage>
        <taxon>Bacteria</taxon>
        <taxon>Pseudomonadati</taxon>
        <taxon>Pseudomonadota</taxon>
        <taxon>Alphaproteobacteria</taxon>
        <taxon>Sphingomonadales</taxon>
        <taxon>Sphingomonadaceae</taxon>
        <taxon>Sphingomonas</taxon>
    </lineage>
</organism>
<keyword evidence="2" id="KW-0479">Metal-binding</keyword>